<evidence type="ECO:0000313" key="2">
    <source>
        <dbReference type="Proteomes" id="UP000033995"/>
    </source>
</evidence>
<gene>
    <name evidence="1" type="ORF">UR38_C0006G0001</name>
</gene>
<dbReference type="Proteomes" id="UP000033995">
    <property type="component" value="Unassembled WGS sequence"/>
</dbReference>
<name>A0A0F9ZRX4_9BACT</name>
<dbReference type="EMBL" id="LBOZ01000006">
    <property type="protein sequence ID" value="KKP46998.1"/>
    <property type="molecule type" value="Genomic_DNA"/>
</dbReference>
<reference evidence="1 2" key="1">
    <citation type="journal article" date="2015" name="Nature">
        <title>rRNA introns, odd ribosomes, and small enigmatic genomes across a large radiation of phyla.</title>
        <authorList>
            <person name="Brown C.T."/>
            <person name="Hug L.A."/>
            <person name="Thomas B.C."/>
            <person name="Sharon I."/>
            <person name="Castelle C.J."/>
            <person name="Singh A."/>
            <person name="Wilkins M.J."/>
            <person name="Williams K.H."/>
            <person name="Banfield J.F."/>
        </authorList>
    </citation>
    <scope>NUCLEOTIDE SEQUENCE [LARGE SCALE GENOMIC DNA]</scope>
</reference>
<protein>
    <submittedName>
        <fullName evidence="1">Uncharacterized protein</fullName>
    </submittedName>
</protein>
<organism evidence="1 2">
    <name type="scientific">Candidatus Woesebacteria bacterium GW2011_GWA2_33_28</name>
    <dbReference type="NCBI Taxonomy" id="1618561"/>
    <lineage>
        <taxon>Bacteria</taxon>
        <taxon>Candidatus Woeseibacteriota</taxon>
    </lineage>
</organism>
<dbReference type="AlphaFoldDB" id="A0A0F9ZRX4"/>
<evidence type="ECO:0000313" key="1">
    <source>
        <dbReference type="EMBL" id="KKP46998.1"/>
    </source>
</evidence>
<accession>A0A0F9ZRX4</accession>
<proteinExistence type="predicted"/>
<comment type="caution">
    <text evidence="1">The sequence shown here is derived from an EMBL/GenBank/DDBJ whole genome shotgun (WGS) entry which is preliminary data.</text>
</comment>
<sequence length="75" mass="7699">MNKILIIAISILVGMIAILGYKINSASSSTGGGITISTSPNPLTIGPATFIITVKDKAGKLESDATVSFDINMTT</sequence>